<evidence type="ECO:0000259" key="1">
    <source>
        <dbReference type="Pfam" id="PF11558"/>
    </source>
</evidence>
<dbReference type="STRING" id="155417.A0A4Q4T9L0"/>
<dbReference type="InterPro" id="IPR021084">
    <property type="entry name" value="Het-s_prion_dom"/>
</dbReference>
<dbReference type="Pfam" id="PF11558">
    <property type="entry name" value="HET-s_218-289"/>
    <property type="match status" value="1"/>
</dbReference>
<evidence type="ECO:0000313" key="4">
    <source>
        <dbReference type="Proteomes" id="UP000293360"/>
    </source>
</evidence>
<accession>A0A4Q4T9L0</accession>
<dbReference type="PANTHER" id="PTHR37542:SF3">
    <property type="entry name" value="PRION-INHIBITION AND PROPAGATION HELO DOMAIN-CONTAINING PROTEIN"/>
    <property type="match status" value="1"/>
</dbReference>
<keyword evidence="4" id="KW-1185">Reference proteome</keyword>
<dbReference type="AlphaFoldDB" id="A0A4Q4T9L0"/>
<feature type="domain" description="Het-s prion-forming" evidence="1">
    <location>
        <begin position="220"/>
        <end position="282"/>
    </location>
</feature>
<proteinExistence type="predicted"/>
<sequence length="289" mass="32167">MEAFSTIASALSVAALFNNCVNSFEYVQLGRHFGRDYERCQLKLDIAKTRLSRWGQAVAINDDPRFTTDKPEDKSSQQVQAILEEIEQLFGTLQKASKRYAIGAKQDDLELLQIQDMQPVAQKLHNRLDVIVSRRQKRTGLFKKAAWALYDGKNFDKLVEQMTGFVDDLEKLFPVEGARRTLVEMEIEEINEDEPSLRALQSAATDMDSVLSKVVAERLETYGGQNYAKSIQSEEKARVRVGNEWTEAALSRSVALAGPTRNGADSVAARGSSAIHIGNSYGGRGIFDG</sequence>
<feature type="domain" description="Prion-inhibition and propagation HeLo" evidence="2">
    <location>
        <begin position="7"/>
        <end position="200"/>
    </location>
</feature>
<evidence type="ECO:0000313" key="3">
    <source>
        <dbReference type="EMBL" id="RYP03246.1"/>
    </source>
</evidence>
<gene>
    <name evidence="3" type="ORF">DL764_005293</name>
</gene>
<comment type="caution">
    <text evidence="3">The sequence shown here is derived from an EMBL/GenBank/DDBJ whole genome shotgun (WGS) entry which is preliminary data.</text>
</comment>
<protein>
    <recommendedName>
        <fullName evidence="5">Prion-inhibition and propagation HeLo domain-containing protein</fullName>
    </recommendedName>
</protein>
<organism evidence="3 4">
    <name type="scientific">Monosporascus ibericus</name>
    <dbReference type="NCBI Taxonomy" id="155417"/>
    <lineage>
        <taxon>Eukaryota</taxon>
        <taxon>Fungi</taxon>
        <taxon>Dikarya</taxon>
        <taxon>Ascomycota</taxon>
        <taxon>Pezizomycotina</taxon>
        <taxon>Sordariomycetes</taxon>
        <taxon>Xylariomycetidae</taxon>
        <taxon>Xylariales</taxon>
        <taxon>Xylariales incertae sedis</taxon>
        <taxon>Monosporascus</taxon>
    </lineage>
</organism>
<evidence type="ECO:0008006" key="5">
    <source>
        <dbReference type="Google" id="ProtNLM"/>
    </source>
</evidence>
<evidence type="ECO:0000259" key="2">
    <source>
        <dbReference type="Pfam" id="PF14479"/>
    </source>
</evidence>
<name>A0A4Q4T9L0_9PEZI</name>
<dbReference type="Proteomes" id="UP000293360">
    <property type="component" value="Unassembled WGS sequence"/>
</dbReference>
<dbReference type="InterPro" id="IPR029498">
    <property type="entry name" value="HeLo_dom"/>
</dbReference>
<dbReference type="OrthoDB" id="20872at2759"/>
<reference evidence="3 4" key="1">
    <citation type="submission" date="2018-06" db="EMBL/GenBank/DDBJ databases">
        <title>Complete Genomes of Monosporascus.</title>
        <authorList>
            <person name="Robinson A.J."/>
            <person name="Natvig D.O."/>
        </authorList>
    </citation>
    <scope>NUCLEOTIDE SEQUENCE [LARGE SCALE GENOMIC DNA]</scope>
    <source>
        <strain evidence="3 4">CBS 110550</strain>
    </source>
</reference>
<dbReference type="Gene3D" id="1.20.120.1020">
    <property type="entry name" value="Prion-inhibition and propagation, HeLo domain"/>
    <property type="match status" value="1"/>
</dbReference>
<dbReference type="EMBL" id="QJNU01000274">
    <property type="protein sequence ID" value="RYP03246.1"/>
    <property type="molecule type" value="Genomic_DNA"/>
</dbReference>
<dbReference type="Pfam" id="PF14479">
    <property type="entry name" value="HeLo"/>
    <property type="match status" value="1"/>
</dbReference>
<dbReference type="InterPro" id="IPR038305">
    <property type="entry name" value="HeLo_sf"/>
</dbReference>
<dbReference type="PANTHER" id="PTHR37542">
    <property type="entry name" value="HELO DOMAIN-CONTAINING PROTEIN-RELATED"/>
    <property type="match status" value="1"/>
</dbReference>